<evidence type="ECO:0000313" key="1">
    <source>
        <dbReference type="EMBL" id="CUV19065.1"/>
    </source>
</evidence>
<name>A0A0S4UA35_RALSL</name>
<gene>
    <name evidence="1" type="ORF">PSS4_v1_900029</name>
</gene>
<sequence length="443" mass="49207">MKYALFAAGSGYAYDKTANDFFLSTTSLHDGKGGFTSNDRLDKANEAAKEYFQRYHSGSPEEQKLNNRSINPIRTCGSNRFVTMTDYRAATKTHVMHMVNTEQAHQSLVQSLTCLKGHLVKAEHVAKYNPSHVPKDPDLTKSSVYEKKNKYALTGIPNEETGARGYTSRSITQPFPLKGYQHFKDASETRGLSLKQCVESLEALLQKDSKLSEEAQFAAGQAILNFRQVYAMDEHWGHAEKVILKTLADHGVVSPDETYKIDESLMFEDPSKNILKRNTGVMGPLLHKLETRFQEFRLRNDPAALEDLKPMSASKNMENLAIAHFKLNEQGNGFEDSSGLGDSFTCVNAVACINHARLMSGKERLSKDDVVVLIGCLNAVYDDVSGIRHTLQEVARGCFAGAGYSVADADRFYEEVCKKAAEEFYGGKNLGKQPAFRNPTQSA</sequence>
<organism evidence="1">
    <name type="scientific">Ralstonia solanacearum</name>
    <name type="common">Pseudomonas solanacearum</name>
    <dbReference type="NCBI Taxonomy" id="305"/>
    <lineage>
        <taxon>Bacteria</taxon>
        <taxon>Pseudomonadati</taxon>
        <taxon>Pseudomonadota</taxon>
        <taxon>Betaproteobacteria</taxon>
        <taxon>Burkholderiales</taxon>
        <taxon>Burkholderiaceae</taxon>
        <taxon>Ralstonia</taxon>
        <taxon>Ralstonia solanacearum species complex</taxon>
    </lineage>
</organism>
<reference evidence="1" key="1">
    <citation type="submission" date="2015-10" db="EMBL/GenBank/DDBJ databases">
        <authorList>
            <person name="Gilbert D.G."/>
        </authorList>
    </citation>
    <scope>NUCLEOTIDE SEQUENCE</scope>
    <source>
        <strain evidence="1">Phyl III-seqv23</strain>
    </source>
</reference>
<evidence type="ECO:0008006" key="2">
    <source>
        <dbReference type="Google" id="ProtNLM"/>
    </source>
</evidence>
<accession>A0A0S4UA35</accession>
<dbReference type="NCBIfam" id="NF041402">
    <property type="entry name" value="XopAG"/>
    <property type="match status" value="1"/>
</dbReference>
<dbReference type="EMBL" id="LN899821">
    <property type="protein sequence ID" value="CUV19065.1"/>
    <property type="molecule type" value="Genomic_DNA"/>
</dbReference>
<dbReference type="AlphaFoldDB" id="A0A0S4UA35"/>
<proteinExistence type="predicted"/>
<protein>
    <recommendedName>
        <fullName evidence="2">Type III effector HopG1</fullName>
    </recommendedName>
</protein>